<proteinExistence type="predicted"/>
<protein>
    <submittedName>
        <fullName evidence="2">Ovule protein</fullName>
    </submittedName>
</protein>
<reference evidence="2" key="1">
    <citation type="submission" date="2022-11" db="UniProtKB">
        <authorList>
            <consortium name="WormBaseParasite"/>
        </authorList>
    </citation>
    <scope>IDENTIFICATION</scope>
</reference>
<dbReference type="WBParaSite" id="ES5_v2.g18629.t1">
    <property type="protein sequence ID" value="ES5_v2.g18629.t1"/>
    <property type="gene ID" value="ES5_v2.g18629"/>
</dbReference>
<sequence length="125" mass="14033">MELDSTQTMPVKSSSQQLQVTQQLQPTMKQISQPLHTAKLKKSVKSNRVSKLSSNFEQQHFPSKSQSRQKVVTLSMDQNAKPQNKKNPKGTKNKTEKKDSYGTISATGHSKKVNQIKTASTLDQY</sequence>
<evidence type="ECO:0000313" key="1">
    <source>
        <dbReference type="Proteomes" id="UP000887579"/>
    </source>
</evidence>
<accession>A0AC34FMX9</accession>
<name>A0AC34FMX9_9BILA</name>
<organism evidence="1 2">
    <name type="scientific">Panagrolaimus sp. ES5</name>
    <dbReference type="NCBI Taxonomy" id="591445"/>
    <lineage>
        <taxon>Eukaryota</taxon>
        <taxon>Metazoa</taxon>
        <taxon>Ecdysozoa</taxon>
        <taxon>Nematoda</taxon>
        <taxon>Chromadorea</taxon>
        <taxon>Rhabditida</taxon>
        <taxon>Tylenchina</taxon>
        <taxon>Panagrolaimomorpha</taxon>
        <taxon>Panagrolaimoidea</taxon>
        <taxon>Panagrolaimidae</taxon>
        <taxon>Panagrolaimus</taxon>
    </lineage>
</organism>
<evidence type="ECO:0000313" key="2">
    <source>
        <dbReference type="WBParaSite" id="ES5_v2.g18629.t1"/>
    </source>
</evidence>
<dbReference type="Proteomes" id="UP000887579">
    <property type="component" value="Unplaced"/>
</dbReference>